<dbReference type="RefSeq" id="WP_188715965.1">
    <property type="nucleotide sequence ID" value="NZ_BMIV01000012.1"/>
</dbReference>
<evidence type="ECO:0000313" key="3">
    <source>
        <dbReference type="EMBL" id="GGF74862.1"/>
    </source>
</evidence>
<feature type="signal peptide" evidence="2">
    <location>
        <begin position="1"/>
        <end position="20"/>
    </location>
</feature>
<comment type="caution">
    <text evidence="3">The sequence shown here is derived from an EMBL/GenBank/DDBJ whole genome shotgun (WGS) entry which is preliminary data.</text>
</comment>
<keyword evidence="4" id="KW-1185">Reference proteome</keyword>
<gene>
    <name evidence="3" type="ORF">GCM10011402_29440</name>
</gene>
<dbReference type="InterPro" id="IPR022472">
    <property type="entry name" value="VPLPA-CTERM"/>
</dbReference>
<evidence type="ECO:0000256" key="1">
    <source>
        <dbReference type="SAM" id="Phobius"/>
    </source>
</evidence>
<feature type="chain" id="PRO_5045751785" description="VPLPA-CTERM sorting domain-containing protein" evidence="2">
    <location>
        <begin position="21"/>
        <end position="213"/>
    </location>
</feature>
<proteinExistence type="predicted"/>
<organism evidence="3 4">
    <name type="scientific">Paracoccus acridae</name>
    <dbReference type="NCBI Taxonomy" id="1795310"/>
    <lineage>
        <taxon>Bacteria</taxon>
        <taxon>Pseudomonadati</taxon>
        <taxon>Pseudomonadota</taxon>
        <taxon>Alphaproteobacteria</taxon>
        <taxon>Rhodobacterales</taxon>
        <taxon>Paracoccaceae</taxon>
        <taxon>Paracoccus</taxon>
    </lineage>
</organism>
<dbReference type="NCBIfam" id="TIGR03370">
    <property type="entry name" value="VPLPA-CTERM"/>
    <property type="match status" value="1"/>
</dbReference>
<evidence type="ECO:0000256" key="2">
    <source>
        <dbReference type="SAM" id="SignalP"/>
    </source>
</evidence>
<reference evidence="4" key="1">
    <citation type="journal article" date="2019" name="Int. J. Syst. Evol. Microbiol.">
        <title>The Global Catalogue of Microorganisms (GCM) 10K type strain sequencing project: providing services to taxonomists for standard genome sequencing and annotation.</title>
        <authorList>
            <consortium name="The Broad Institute Genomics Platform"/>
            <consortium name="The Broad Institute Genome Sequencing Center for Infectious Disease"/>
            <person name="Wu L."/>
            <person name="Ma J."/>
        </authorList>
    </citation>
    <scope>NUCLEOTIDE SEQUENCE [LARGE SCALE GENOMIC DNA]</scope>
    <source>
        <strain evidence="4">CGMCC 1.15419</strain>
    </source>
</reference>
<evidence type="ECO:0008006" key="5">
    <source>
        <dbReference type="Google" id="ProtNLM"/>
    </source>
</evidence>
<sequence length="213" mass="22297">MLNKLVMAAVLMVGAGAASAATISTLADENGTINSWGMPDTTYYGQTVSFGDNVDLNSFEFRINSFNDISYNSFVYAWDDENGRVAGSALFSGTGTTLATGEMTSYLIDVGHLALTAGKYVIFLGATSAGSSEWGATNDEAYDDGTFVFINTGGGAFGSNSWTTGWNRDLAFAVNYDEVAIAPVPLPASGLLLLAAMGGVGGLSRRRKQRMAA</sequence>
<name>A0ABQ1VL73_9RHOB</name>
<keyword evidence="2" id="KW-0732">Signal</keyword>
<dbReference type="EMBL" id="BMIV01000012">
    <property type="protein sequence ID" value="GGF74862.1"/>
    <property type="molecule type" value="Genomic_DNA"/>
</dbReference>
<dbReference type="Proteomes" id="UP000640509">
    <property type="component" value="Unassembled WGS sequence"/>
</dbReference>
<keyword evidence="1" id="KW-0812">Transmembrane</keyword>
<keyword evidence="1" id="KW-1133">Transmembrane helix</keyword>
<keyword evidence="1" id="KW-0472">Membrane</keyword>
<accession>A0ABQ1VL73</accession>
<evidence type="ECO:0000313" key="4">
    <source>
        <dbReference type="Proteomes" id="UP000640509"/>
    </source>
</evidence>
<feature type="transmembrane region" description="Helical" evidence="1">
    <location>
        <begin position="184"/>
        <end position="203"/>
    </location>
</feature>
<protein>
    <recommendedName>
        <fullName evidence="5">VPLPA-CTERM sorting domain-containing protein</fullName>
    </recommendedName>
</protein>